<gene>
    <name evidence="2" type="primary">CP089_1</name>
    <name evidence="2" type="ORF">Bhyg_16793</name>
</gene>
<accession>A0A9Q0MNY0</accession>
<keyword evidence="1" id="KW-0812">Transmembrane</keyword>
<dbReference type="Pfam" id="PF15882">
    <property type="entry name" value="DUF4735"/>
    <property type="match status" value="1"/>
</dbReference>
<evidence type="ECO:0000313" key="2">
    <source>
        <dbReference type="EMBL" id="KAJ6633112.1"/>
    </source>
</evidence>
<comment type="caution">
    <text evidence="2">The sequence shown here is derived from an EMBL/GenBank/DDBJ whole genome shotgun (WGS) entry which is preliminary data.</text>
</comment>
<dbReference type="GO" id="GO:0005829">
    <property type="term" value="C:cytosol"/>
    <property type="evidence" value="ECO:0007669"/>
    <property type="project" value="TreeGrafter"/>
</dbReference>
<reference evidence="2" key="1">
    <citation type="submission" date="2022-07" db="EMBL/GenBank/DDBJ databases">
        <authorList>
            <person name="Trinca V."/>
            <person name="Uliana J.V.C."/>
            <person name="Torres T.T."/>
            <person name="Ward R.J."/>
            <person name="Monesi N."/>
        </authorList>
    </citation>
    <scope>NUCLEOTIDE SEQUENCE</scope>
    <source>
        <strain evidence="2">HSMRA1968</strain>
        <tissue evidence="2">Whole embryos</tissue>
    </source>
</reference>
<dbReference type="AlphaFoldDB" id="A0A9Q0MNY0"/>
<evidence type="ECO:0000256" key="1">
    <source>
        <dbReference type="SAM" id="Phobius"/>
    </source>
</evidence>
<sequence>MKIHERFILVIALVTAVYIVWWMNFGLPRPIFEGIFASSEQKEHIIEDVVVVNAGRVAEPISQLKNVARKDDKCHYNLSDFEDIMEIISRGLKFFELHLTELIVDAVVGTRILQGQLQLLLKSFSLPLKIRKQLEELQLAARNVSDQVVRHFVDVMTSNDQTLSGEKRLKQNLHWIEGGSLWEMPAPGAWFEENKLHLHLYRAEDDDSVLFSDSDFSNRCIGAVFEGCAVPEDCFISFLEKRRSEYFITHSVLFLLFSKKKNCFNNKEYMENIRKLNEPENILASFCEKIWLEAHDCEKRGFPLFYRDLFSEQVLVCSMAGFRQFLNYSWYKTIASWQSKGSLGCFELPKTDFSKTFDEIYNIKKEHNRVKRYDNVVLAGSQSCSVHFTAISIAAIGVHLRYCIETCGETLFLE</sequence>
<protein>
    <submittedName>
        <fullName evidence="2">UPF0764 protein C16orf89 like</fullName>
    </submittedName>
</protein>
<dbReference type="InterPro" id="IPR031751">
    <property type="entry name" value="DUF4735"/>
</dbReference>
<dbReference type="Proteomes" id="UP001151699">
    <property type="component" value="Unassembled WGS sequence"/>
</dbReference>
<keyword evidence="1" id="KW-1133">Transmembrane helix</keyword>
<dbReference type="EMBL" id="WJQU01002206">
    <property type="protein sequence ID" value="KAJ6633112.1"/>
    <property type="molecule type" value="Genomic_DNA"/>
</dbReference>
<keyword evidence="3" id="KW-1185">Reference proteome</keyword>
<organism evidence="2 3">
    <name type="scientific">Pseudolycoriella hygida</name>
    <dbReference type="NCBI Taxonomy" id="35572"/>
    <lineage>
        <taxon>Eukaryota</taxon>
        <taxon>Metazoa</taxon>
        <taxon>Ecdysozoa</taxon>
        <taxon>Arthropoda</taxon>
        <taxon>Hexapoda</taxon>
        <taxon>Insecta</taxon>
        <taxon>Pterygota</taxon>
        <taxon>Neoptera</taxon>
        <taxon>Endopterygota</taxon>
        <taxon>Diptera</taxon>
        <taxon>Nematocera</taxon>
        <taxon>Sciaroidea</taxon>
        <taxon>Sciaridae</taxon>
        <taxon>Pseudolycoriella</taxon>
    </lineage>
</organism>
<keyword evidence="1" id="KW-0472">Membrane</keyword>
<dbReference type="OrthoDB" id="5949187at2759"/>
<dbReference type="GO" id="GO:0016020">
    <property type="term" value="C:membrane"/>
    <property type="evidence" value="ECO:0007669"/>
    <property type="project" value="TreeGrafter"/>
</dbReference>
<proteinExistence type="predicted"/>
<evidence type="ECO:0000313" key="3">
    <source>
        <dbReference type="Proteomes" id="UP001151699"/>
    </source>
</evidence>
<name>A0A9Q0MNY0_9DIPT</name>
<feature type="transmembrane region" description="Helical" evidence="1">
    <location>
        <begin position="7"/>
        <end position="25"/>
    </location>
</feature>
<dbReference type="PANTHER" id="PTHR33539">
    <property type="entry name" value="UPF0764 PROTEIN C16ORF89"/>
    <property type="match status" value="1"/>
</dbReference>
<dbReference type="PANTHER" id="PTHR33539:SF1">
    <property type="entry name" value="UPF0764 PROTEIN C16ORF89"/>
    <property type="match status" value="1"/>
</dbReference>